<gene>
    <name evidence="5" type="ORF">EDM56_23960</name>
</gene>
<keyword evidence="6" id="KW-1185">Reference proteome</keyword>
<organism evidence="5 6">
    <name type="scientific">Brevibacillus fluminis</name>
    <dbReference type="NCBI Taxonomy" id="511487"/>
    <lineage>
        <taxon>Bacteria</taxon>
        <taxon>Bacillati</taxon>
        <taxon>Bacillota</taxon>
        <taxon>Bacilli</taxon>
        <taxon>Bacillales</taxon>
        <taxon>Paenibacillaceae</taxon>
        <taxon>Brevibacillus</taxon>
    </lineage>
</organism>
<feature type="transmembrane region" description="Helical" evidence="3">
    <location>
        <begin position="12"/>
        <end position="30"/>
    </location>
</feature>
<keyword evidence="1 2" id="KW-0807">Transducer</keyword>
<feature type="transmembrane region" description="Helical" evidence="3">
    <location>
        <begin position="91"/>
        <end position="107"/>
    </location>
</feature>
<dbReference type="Gene3D" id="1.10.287.950">
    <property type="entry name" value="Methyl-accepting chemotaxis protein"/>
    <property type="match status" value="1"/>
</dbReference>
<feature type="domain" description="Methyl-accepting transducer" evidence="4">
    <location>
        <begin position="210"/>
        <end position="446"/>
    </location>
</feature>
<evidence type="ECO:0000313" key="5">
    <source>
        <dbReference type="EMBL" id="RNB82377.1"/>
    </source>
</evidence>
<dbReference type="Pfam" id="PF00015">
    <property type="entry name" value="MCPsignal"/>
    <property type="match status" value="1"/>
</dbReference>
<sequence>MDRHLMSRQNLWILQFVLVILTLSMVTNLLTGNDLMFVVIASIIGYTIFGTLWYLSFSKKLREKTATFVRYANVIIIGIYIHLTIVLDPVLTSFMFLFFYVAIMAIYQSKVVNVIAGILAASSAAYFFLFDAANIFPSVEISELVFTIVIFVFMMACFNSQSNFNRGLRMEVEEQRRKAIESKETLEKAFQQMNDSLKAVQRFQQALHNQAAVTSEMSTTLVKSLDRMAESFSEQMDHSTEIRNEMSATNTRVDEVSSSSQMIYSYSKDTLESAEASGAELDKLEKDLHIFNHSIETAATLMGQLEERTESIERIIKVVTDISQQTNLLALNASIEAARAGEHGRGFAVVAEEVRKLAEGSKDSTLSISELLLEIKSFTIQATEQIVNSQGFIQKNHTSMQNVKTIYHEITQHMQNFSAKSQQMQDFLFGLQATMQEVYSKVDSVTDISRNNHQHLESILKMIREQHSGILQMIHDFDSIEKQMSQQKL</sequence>
<dbReference type="InterPro" id="IPR004089">
    <property type="entry name" value="MCPsignal_dom"/>
</dbReference>
<comment type="caution">
    <text evidence="5">The sequence shown here is derived from an EMBL/GenBank/DDBJ whole genome shotgun (WGS) entry which is preliminary data.</text>
</comment>
<dbReference type="RefSeq" id="WP_122920455.1">
    <property type="nucleotide sequence ID" value="NZ_RHHQ01000020.1"/>
</dbReference>
<dbReference type="AlphaFoldDB" id="A0A3M8D4K4"/>
<evidence type="ECO:0000259" key="4">
    <source>
        <dbReference type="PROSITE" id="PS50111"/>
    </source>
</evidence>
<dbReference type="PROSITE" id="PS50111">
    <property type="entry name" value="CHEMOTAXIS_TRANSDUC_2"/>
    <property type="match status" value="1"/>
</dbReference>
<dbReference type="GO" id="GO:0007165">
    <property type="term" value="P:signal transduction"/>
    <property type="evidence" value="ECO:0007669"/>
    <property type="project" value="UniProtKB-KW"/>
</dbReference>
<dbReference type="SMART" id="SM00283">
    <property type="entry name" value="MA"/>
    <property type="match status" value="1"/>
</dbReference>
<keyword evidence="3" id="KW-0472">Membrane</keyword>
<evidence type="ECO:0000256" key="1">
    <source>
        <dbReference type="ARBA" id="ARBA00023224"/>
    </source>
</evidence>
<keyword evidence="3" id="KW-0812">Transmembrane</keyword>
<dbReference type="PANTHER" id="PTHR32089">
    <property type="entry name" value="METHYL-ACCEPTING CHEMOTAXIS PROTEIN MCPB"/>
    <property type="match status" value="1"/>
</dbReference>
<feature type="transmembrane region" description="Helical" evidence="3">
    <location>
        <begin position="36"/>
        <end position="56"/>
    </location>
</feature>
<dbReference type="OrthoDB" id="2166737at2"/>
<dbReference type="EMBL" id="RHHQ01000020">
    <property type="protein sequence ID" value="RNB82377.1"/>
    <property type="molecule type" value="Genomic_DNA"/>
</dbReference>
<feature type="transmembrane region" description="Helical" evidence="3">
    <location>
        <begin position="114"/>
        <end position="135"/>
    </location>
</feature>
<evidence type="ECO:0000256" key="3">
    <source>
        <dbReference type="SAM" id="Phobius"/>
    </source>
</evidence>
<dbReference type="GO" id="GO:0016020">
    <property type="term" value="C:membrane"/>
    <property type="evidence" value="ECO:0007669"/>
    <property type="project" value="InterPro"/>
</dbReference>
<protein>
    <recommendedName>
        <fullName evidence="4">Methyl-accepting transducer domain-containing protein</fullName>
    </recommendedName>
</protein>
<feature type="transmembrane region" description="Helical" evidence="3">
    <location>
        <begin position="141"/>
        <end position="160"/>
    </location>
</feature>
<evidence type="ECO:0000256" key="2">
    <source>
        <dbReference type="PROSITE-ProRule" id="PRU00284"/>
    </source>
</evidence>
<dbReference type="SUPFAM" id="SSF58104">
    <property type="entry name" value="Methyl-accepting chemotaxis protein (MCP) signaling domain"/>
    <property type="match status" value="1"/>
</dbReference>
<dbReference type="Proteomes" id="UP000271031">
    <property type="component" value="Unassembled WGS sequence"/>
</dbReference>
<keyword evidence="3" id="KW-1133">Transmembrane helix</keyword>
<feature type="transmembrane region" description="Helical" evidence="3">
    <location>
        <begin position="68"/>
        <end position="85"/>
    </location>
</feature>
<name>A0A3M8D4K4_9BACL</name>
<dbReference type="PANTHER" id="PTHR32089:SF112">
    <property type="entry name" value="LYSOZYME-LIKE PROTEIN-RELATED"/>
    <property type="match status" value="1"/>
</dbReference>
<accession>A0A3M8D4K4</accession>
<proteinExistence type="predicted"/>
<evidence type="ECO:0000313" key="6">
    <source>
        <dbReference type="Proteomes" id="UP000271031"/>
    </source>
</evidence>
<reference evidence="5 6" key="1">
    <citation type="submission" date="2018-10" db="EMBL/GenBank/DDBJ databases">
        <title>Phylogenomics of Brevibacillus.</title>
        <authorList>
            <person name="Dunlap C."/>
        </authorList>
    </citation>
    <scope>NUCLEOTIDE SEQUENCE [LARGE SCALE GENOMIC DNA]</scope>
    <source>
        <strain evidence="5 6">JCM 15716</strain>
    </source>
</reference>